<organism evidence="1 2">
    <name type="scientific">Caproicibacter fermentans</name>
    <dbReference type="NCBI Taxonomy" id="2576756"/>
    <lineage>
        <taxon>Bacteria</taxon>
        <taxon>Bacillati</taxon>
        <taxon>Bacillota</taxon>
        <taxon>Clostridia</taxon>
        <taxon>Eubacteriales</taxon>
        <taxon>Acutalibacteraceae</taxon>
        <taxon>Caproicibacter</taxon>
    </lineage>
</organism>
<accession>A0A6N8I075</accession>
<protein>
    <submittedName>
        <fullName evidence="1">Uncharacterized protein</fullName>
    </submittedName>
</protein>
<proteinExistence type="predicted"/>
<keyword evidence="2" id="KW-1185">Reference proteome</keyword>
<evidence type="ECO:0000313" key="2">
    <source>
        <dbReference type="Proteomes" id="UP000469440"/>
    </source>
</evidence>
<dbReference type="RefSeq" id="WP_156990596.1">
    <property type="nucleotide sequence ID" value="NZ_VWXL01000053.1"/>
</dbReference>
<dbReference type="EMBL" id="VWXL01000053">
    <property type="protein sequence ID" value="MVB11349.1"/>
    <property type="molecule type" value="Genomic_DNA"/>
</dbReference>
<dbReference type="AlphaFoldDB" id="A0A6N8I075"/>
<name>A0A6N8I075_9FIRM</name>
<evidence type="ECO:0000313" key="1">
    <source>
        <dbReference type="EMBL" id="MVB11349.1"/>
    </source>
</evidence>
<dbReference type="Proteomes" id="UP000469440">
    <property type="component" value="Unassembled WGS sequence"/>
</dbReference>
<reference evidence="1 2" key="1">
    <citation type="submission" date="2019-09" db="EMBL/GenBank/DDBJ databases">
        <title>Genome sequence of Clostridium sp. EA1.</title>
        <authorList>
            <person name="Poehlein A."/>
            <person name="Bengelsdorf F.R."/>
            <person name="Daniel R."/>
        </authorList>
    </citation>
    <scope>NUCLEOTIDE SEQUENCE [LARGE SCALE GENOMIC DNA]</scope>
    <source>
        <strain evidence="1 2">EA1</strain>
    </source>
</reference>
<sequence>MTNKARLEKLERESPGLVSSRILQKLHVGCDNLPDYIPADQFKKLFNEMWIEDKN</sequence>
<comment type="caution">
    <text evidence="1">The sequence shown here is derived from an EMBL/GenBank/DDBJ whole genome shotgun (WGS) entry which is preliminary data.</text>
</comment>
<gene>
    <name evidence="1" type="ORF">CAFE_20630</name>
</gene>